<name>A0A182UGV0_9DIPT</name>
<keyword evidence="2" id="KW-1185">Reference proteome</keyword>
<reference evidence="2" key="1">
    <citation type="submission" date="2014-01" db="EMBL/GenBank/DDBJ databases">
        <title>The Genome Sequence of Anopheles melas CM1001059_A (V2).</title>
        <authorList>
            <consortium name="The Broad Institute Genomics Platform"/>
            <person name="Neafsey D.E."/>
            <person name="Besansky N."/>
            <person name="Howell P."/>
            <person name="Walton C."/>
            <person name="Young S.K."/>
            <person name="Zeng Q."/>
            <person name="Gargeya S."/>
            <person name="Fitzgerald M."/>
            <person name="Haas B."/>
            <person name="Abouelleil A."/>
            <person name="Allen A.W."/>
            <person name="Alvarado L."/>
            <person name="Arachchi H.M."/>
            <person name="Berlin A.M."/>
            <person name="Chapman S.B."/>
            <person name="Gainer-Dewar J."/>
            <person name="Goldberg J."/>
            <person name="Griggs A."/>
            <person name="Gujja S."/>
            <person name="Hansen M."/>
            <person name="Howarth C."/>
            <person name="Imamovic A."/>
            <person name="Ireland A."/>
            <person name="Larimer J."/>
            <person name="McCowan C."/>
            <person name="Murphy C."/>
            <person name="Pearson M."/>
            <person name="Poon T.W."/>
            <person name="Priest M."/>
            <person name="Roberts A."/>
            <person name="Saif S."/>
            <person name="Shea T."/>
            <person name="Sisk P."/>
            <person name="Sykes S."/>
            <person name="Wortman J."/>
            <person name="Nusbaum C."/>
            <person name="Birren B."/>
        </authorList>
    </citation>
    <scope>NUCLEOTIDE SEQUENCE [LARGE SCALE GENOMIC DNA]</scope>
    <source>
        <strain evidence="2">CM1001059</strain>
    </source>
</reference>
<sequence length="139" mass="14962">MMNSRNANMFGAAPSGRNVAGPPLSPIDSVTELRDTLLRAAPSITLLLSMSSSSSSLPAAARSTLVSDSVTYRFRFWNSTFATFVLPTKLHERISLYDFPEGVPCTFLASDIGRQCGLPWGRTATSIPEPGVFVSVYGQ</sequence>
<protein>
    <submittedName>
        <fullName evidence="1">Uncharacterized protein</fullName>
    </submittedName>
</protein>
<dbReference type="AlphaFoldDB" id="A0A182UGV0"/>
<dbReference type="VEuPathDB" id="VectorBase:AMEC020158"/>
<dbReference type="Proteomes" id="UP000075902">
    <property type="component" value="Unassembled WGS sequence"/>
</dbReference>
<evidence type="ECO:0000313" key="2">
    <source>
        <dbReference type="Proteomes" id="UP000075902"/>
    </source>
</evidence>
<accession>A0A182UGV0</accession>
<organism evidence="1 2">
    <name type="scientific">Anopheles melas</name>
    <dbReference type="NCBI Taxonomy" id="34690"/>
    <lineage>
        <taxon>Eukaryota</taxon>
        <taxon>Metazoa</taxon>
        <taxon>Ecdysozoa</taxon>
        <taxon>Arthropoda</taxon>
        <taxon>Hexapoda</taxon>
        <taxon>Insecta</taxon>
        <taxon>Pterygota</taxon>
        <taxon>Neoptera</taxon>
        <taxon>Endopterygota</taxon>
        <taxon>Diptera</taxon>
        <taxon>Nematocera</taxon>
        <taxon>Culicoidea</taxon>
        <taxon>Culicidae</taxon>
        <taxon>Anophelinae</taxon>
        <taxon>Anopheles</taxon>
    </lineage>
</organism>
<proteinExistence type="predicted"/>
<reference evidence="1" key="2">
    <citation type="submission" date="2020-05" db="UniProtKB">
        <authorList>
            <consortium name="EnsemblMetazoa"/>
        </authorList>
    </citation>
    <scope>IDENTIFICATION</scope>
    <source>
        <strain evidence="1">CM1001059</strain>
    </source>
</reference>
<evidence type="ECO:0000313" key="1">
    <source>
        <dbReference type="EnsemblMetazoa" id="AMEC020158-PA"/>
    </source>
</evidence>
<dbReference type="EnsemblMetazoa" id="AMEC020158-RA">
    <property type="protein sequence ID" value="AMEC020158-PA"/>
    <property type="gene ID" value="AMEC020158"/>
</dbReference>